<reference evidence="2 3" key="1">
    <citation type="journal article" date="2018" name="Sci. Rep.">
        <title>Extensive genomic diversity among Mycobacterium marinum strains revealed by whole genome sequencing.</title>
        <authorList>
            <person name="Das S."/>
            <person name="Pettersson B.M."/>
            <person name="Behra P.R."/>
            <person name="Mallick A."/>
            <person name="Cheramie M."/>
            <person name="Ramesh M."/>
            <person name="Shirreff L."/>
            <person name="DuCote T."/>
            <person name="Dasgupta S."/>
            <person name="Ennis D.G."/>
            <person name="Kirsebom L.A."/>
        </authorList>
    </citation>
    <scope>NUCLEOTIDE SEQUENCE [LARGE SCALE GENOMIC DNA]</scope>
    <source>
        <strain evidence="2 3">Davis1</strain>
    </source>
</reference>
<dbReference type="Proteomes" id="UP000257451">
    <property type="component" value="Unassembled WGS sequence"/>
</dbReference>
<dbReference type="EMBL" id="PEDF01000005">
    <property type="protein sequence ID" value="RFZ48367.1"/>
    <property type="molecule type" value="Genomic_DNA"/>
</dbReference>
<dbReference type="AlphaFoldDB" id="A0A3E2N3B4"/>
<name>A0A3E2N3B4_MYCMR</name>
<evidence type="ECO:0000256" key="1">
    <source>
        <dbReference type="SAM" id="MobiDB-lite"/>
    </source>
</evidence>
<sequence>MAGLPGAPQFHLATDPGAGLADFGAAGLPIPPLTGMPILPDLCDLPDVSGVLAGVPAIAPLSTTLGRPGGLAGPTNAVSQLANTAAQHAQMIATPAHHGAQQHAPRAGHPTPDQDSDSPDTAGAGATTNHRAPIDTQTRPTQQHSVLPG</sequence>
<evidence type="ECO:0000313" key="3">
    <source>
        <dbReference type="Proteomes" id="UP000257451"/>
    </source>
</evidence>
<organism evidence="2 3">
    <name type="scientific">Mycobacterium marinum</name>
    <dbReference type="NCBI Taxonomy" id="1781"/>
    <lineage>
        <taxon>Bacteria</taxon>
        <taxon>Bacillati</taxon>
        <taxon>Actinomycetota</taxon>
        <taxon>Actinomycetes</taxon>
        <taxon>Mycobacteriales</taxon>
        <taxon>Mycobacteriaceae</taxon>
        <taxon>Mycobacterium</taxon>
        <taxon>Mycobacterium ulcerans group</taxon>
    </lineage>
</organism>
<protein>
    <submittedName>
        <fullName evidence="2">Uncharacterized protein</fullName>
    </submittedName>
</protein>
<comment type="caution">
    <text evidence="2">The sequence shown here is derived from an EMBL/GenBank/DDBJ whole genome shotgun (WGS) entry which is preliminary data.</text>
</comment>
<proteinExistence type="predicted"/>
<feature type="compositionally biased region" description="Polar residues" evidence="1">
    <location>
        <begin position="126"/>
        <end position="149"/>
    </location>
</feature>
<accession>A0A3E2N3B4</accession>
<feature type="region of interest" description="Disordered" evidence="1">
    <location>
        <begin position="84"/>
        <end position="149"/>
    </location>
</feature>
<dbReference type="RefSeq" id="WP_117431259.1">
    <property type="nucleotide sequence ID" value="NZ_PEDF01000005.1"/>
</dbReference>
<gene>
    <name evidence="2" type="ORF">DAVIS_00036</name>
</gene>
<evidence type="ECO:0000313" key="2">
    <source>
        <dbReference type="EMBL" id="RFZ48367.1"/>
    </source>
</evidence>